<dbReference type="PANTHER" id="PTHR21221:SF1">
    <property type="entry name" value="UREIDOGLYCOLATE LYASE"/>
    <property type="match status" value="1"/>
</dbReference>
<protein>
    <submittedName>
        <fullName evidence="5">Ureidoglycolate lyase</fullName>
    </submittedName>
</protein>
<dbReference type="AlphaFoldDB" id="A0A1Z9YZX4"/>
<organism evidence="5 6">
    <name type="scientific">Acinetobacter populi</name>
    <dbReference type="NCBI Taxonomy" id="1582270"/>
    <lineage>
        <taxon>Bacteria</taxon>
        <taxon>Pseudomonadati</taxon>
        <taxon>Pseudomonadota</taxon>
        <taxon>Gammaproteobacteria</taxon>
        <taxon>Moraxellales</taxon>
        <taxon>Moraxellaceae</taxon>
        <taxon>Acinetobacter</taxon>
    </lineage>
</organism>
<evidence type="ECO:0000256" key="3">
    <source>
        <dbReference type="ARBA" id="ARBA00023239"/>
    </source>
</evidence>
<dbReference type="InterPro" id="IPR047233">
    <property type="entry name" value="UAH_cupin"/>
</dbReference>
<evidence type="ECO:0000256" key="4">
    <source>
        <dbReference type="ARBA" id="ARBA00047684"/>
    </source>
</evidence>
<comment type="catalytic activity">
    <reaction evidence="4">
        <text>(S)-ureidoglycolate = urea + glyoxylate</text>
        <dbReference type="Rhea" id="RHEA:11304"/>
        <dbReference type="ChEBI" id="CHEBI:16199"/>
        <dbReference type="ChEBI" id="CHEBI:36655"/>
        <dbReference type="ChEBI" id="CHEBI:57296"/>
        <dbReference type="EC" id="4.3.2.3"/>
    </reaction>
</comment>
<evidence type="ECO:0000256" key="1">
    <source>
        <dbReference type="ARBA" id="ARBA00011738"/>
    </source>
</evidence>
<dbReference type="Gene3D" id="2.60.120.480">
    <property type="entry name" value="Ureidoglycolate hydrolase"/>
    <property type="match status" value="1"/>
</dbReference>
<keyword evidence="2" id="KW-0659">Purine metabolism</keyword>
<comment type="caution">
    <text evidence="5">The sequence shown here is derived from an EMBL/GenBank/DDBJ whole genome shotgun (WGS) entry which is preliminary data.</text>
</comment>
<keyword evidence="3 5" id="KW-0456">Lyase</keyword>
<dbReference type="RefSeq" id="WP_087620316.1">
    <property type="nucleotide sequence ID" value="NZ_NEXX01000002.1"/>
</dbReference>
<dbReference type="GO" id="GO:0050385">
    <property type="term" value="F:ureidoglycolate lyase activity"/>
    <property type="evidence" value="ECO:0007669"/>
    <property type="project" value="UniProtKB-EC"/>
</dbReference>
<accession>A0A1Z9YZX4</accession>
<dbReference type="Proteomes" id="UP000196536">
    <property type="component" value="Unassembled WGS sequence"/>
</dbReference>
<dbReference type="NCBIfam" id="NF002949">
    <property type="entry name" value="PRK03606.1-2"/>
    <property type="match status" value="1"/>
</dbReference>
<comment type="subunit">
    <text evidence="1">Homodimer.</text>
</comment>
<dbReference type="InterPro" id="IPR011051">
    <property type="entry name" value="RmlC_Cupin_sf"/>
</dbReference>
<dbReference type="GO" id="GO:0000256">
    <property type="term" value="P:allantoin catabolic process"/>
    <property type="evidence" value="ECO:0007669"/>
    <property type="project" value="InterPro"/>
</dbReference>
<dbReference type="PANTHER" id="PTHR21221">
    <property type="entry name" value="UREIDOGLYCOLATE HYDROLASE"/>
    <property type="match status" value="1"/>
</dbReference>
<dbReference type="InterPro" id="IPR024060">
    <property type="entry name" value="Ureidoglycolate_lyase_dom_sf"/>
</dbReference>
<proteinExistence type="predicted"/>
<dbReference type="OrthoDB" id="9804602at2"/>
<dbReference type="SUPFAM" id="SSF51182">
    <property type="entry name" value="RmlC-like cupins"/>
    <property type="match status" value="1"/>
</dbReference>
<dbReference type="InterPro" id="IPR007247">
    <property type="entry name" value="Ureidogly_lyase"/>
</dbReference>
<dbReference type="EMBL" id="NEXX01000002">
    <property type="protein sequence ID" value="OUY07773.1"/>
    <property type="molecule type" value="Genomic_DNA"/>
</dbReference>
<name>A0A1Z9YZX4_9GAMM</name>
<gene>
    <name evidence="5" type="ORF">CAP51_08585</name>
</gene>
<evidence type="ECO:0000313" key="6">
    <source>
        <dbReference type="Proteomes" id="UP000196536"/>
    </source>
</evidence>
<dbReference type="GO" id="GO:0004848">
    <property type="term" value="F:ureidoglycolate hydrolase activity"/>
    <property type="evidence" value="ECO:0007669"/>
    <property type="project" value="InterPro"/>
</dbReference>
<dbReference type="CDD" id="cd20298">
    <property type="entry name" value="cupin_UAH"/>
    <property type="match status" value="1"/>
</dbReference>
<dbReference type="PIRSF" id="PIRSF017306">
    <property type="entry name" value="Ureidogly_hydro"/>
    <property type="match status" value="1"/>
</dbReference>
<dbReference type="Pfam" id="PF04115">
    <property type="entry name" value="Ureidogly_lyase"/>
    <property type="match status" value="1"/>
</dbReference>
<sequence length="168" mass="19096">MSNLVVDVQPLTKDNFAEFGEVISYENNDFFYINDQHTERYHALVSTEIIGEAKAGISIFRNIKKTELPLEIHMLERHPNGSQAFIPMQGQKFLIVVAPALDDQTPDINHIRAFISDGYQGVNYRAGTWHHPLLTFEAPSDFAVVDRIGTGHNCDVYTFPYSIMVKDH</sequence>
<keyword evidence="6" id="KW-1185">Reference proteome</keyword>
<reference evidence="5 6" key="1">
    <citation type="submission" date="2017-05" db="EMBL/GenBank/DDBJ databases">
        <title>Acinetobacter populi ANC 5415 (= PBJ7), whole genome shotgun sequencing project.</title>
        <authorList>
            <person name="Nemec A."/>
            <person name="Radolfova-Krizova L."/>
        </authorList>
    </citation>
    <scope>NUCLEOTIDE SEQUENCE [LARGE SCALE GENOMIC DNA]</scope>
    <source>
        <strain evidence="5 6">PBJ7</strain>
    </source>
</reference>
<dbReference type="GO" id="GO:0006144">
    <property type="term" value="P:purine nucleobase metabolic process"/>
    <property type="evidence" value="ECO:0007669"/>
    <property type="project" value="UniProtKB-KW"/>
</dbReference>
<evidence type="ECO:0000313" key="5">
    <source>
        <dbReference type="EMBL" id="OUY07773.1"/>
    </source>
</evidence>
<evidence type="ECO:0000256" key="2">
    <source>
        <dbReference type="ARBA" id="ARBA00022631"/>
    </source>
</evidence>